<feature type="domain" description="Heterokaryon incompatibility" evidence="1">
    <location>
        <begin position="110"/>
        <end position="259"/>
    </location>
</feature>
<protein>
    <recommendedName>
        <fullName evidence="1">Heterokaryon incompatibility domain-containing protein</fullName>
    </recommendedName>
</protein>
<evidence type="ECO:0000313" key="2">
    <source>
        <dbReference type="EMBL" id="QRD01825.1"/>
    </source>
</evidence>
<sequence length="706" mass="80390">MAQNLTKSSYRPLNEQQAEIRLLKILPEVDGFPICCRLQTVSLLDCSIEFERYRLSCSDGNAPTIRDLLRDPGLRKRWTARAQFADIPSIRRLASLQPFTELQRFAWGDFASLSYVWGKSSSTRAISIDGREVQVTANLESALRQFRSDGLFSSRFLLWVDALCINQSDVQERAKEVQRMKEIYGSSWTVVAWLGKKTDNSDAGIQLLRDMATFRDAGRERELEIRLQDDPKFLGSTCWMGLHRLVNRKYWERLWIIQEIVMGGYSVWIRCGASTIDWETFCKGIAVLQEHLWLVKDRCLREDVSRNGVAWSTLSSHLIYQDLSILHQTPLAENPGLAFGRLLDLAIAAECTDPRDRVYALLGLLPSEVASLVRPDYTISPSAVYTRIAQAFIQAYNSLDLLREGNPWGLSGCPSWAADWTWSGRGRHSRVERPLWGPAYLFPPLQLANQHFTPFRASGDVGQKASIGDAGFLSCKGFIIDEISGISARELGYFDWDHNSRSSPRNWRSAYGDFASTRDALVRTLVHDRVNAGQRPEARHNALLHLPSTWEEAGPQFIDREWRWLAGQEGYYFRWERFREAIDGFGLGEWRFGEFFDNDIPADADEYDYTEVYACSERSAMRRRFITTKAGYMGWAPDNMYGRAKDQVRVGDLIGIVLGCSTPLVIRPNGDAFQVLGEAYVHCVMDGEAMSGLASDQYKLRELIFC</sequence>
<dbReference type="OrthoDB" id="4850726at2759"/>
<gene>
    <name evidence="2" type="ORF">JI435_048060</name>
</gene>
<dbReference type="InterPro" id="IPR010730">
    <property type="entry name" value="HET"/>
</dbReference>
<dbReference type="PANTHER" id="PTHR24148:SF73">
    <property type="entry name" value="HET DOMAIN PROTEIN (AFU_ORTHOLOGUE AFUA_8G01020)"/>
    <property type="match status" value="1"/>
</dbReference>
<reference evidence="3" key="1">
    <citation type="journal article" date="2021" name="BMC Genomics">
        <title>Chromosome-level genome assembly and manually-curated proteome of model necrotroph Parastagonospora nodorum Sn15 reveals a genome-wide trove of candidate effector homologs, and redundancy of virulence-related functions within an accessory chromosome.</title>
        <authorList>
            <person name="Bertazzoni S."/>
            <person name="Jones D.A.B."/>
            <person name="Phan H.T."/>
            <person name="Tan K.-C."/>
            <person name="Hane J.K."/>
        </authorList>
    </citation>
    <scope>NUCLEOTIDE SEQUENCE [LARGE SCALE GENOMIC DNA]</scope>
    <source>
        <strain evidence="3">SN15 / ATCC MYA-4574 / FGSC 10173)</strain>
    </source>
</reference>
<evidence type="ECO:0000313" key="3">
    <source>
        <dbReference type="Proteomes" id="UP000663193"/>
    </source>
</evidence>
<dbReference type="Pfam" id="PF06985">
    <property type="entry name" value="HET"/>
    <property type="match status" value="1"/>
</dbReference>
<dbReference type="Proteomes" id="UP000663193">
    <property type="component" value="Chromosome 13"/>
</dbReference>
<keyword evidence="3" id="KW-1185">Reference proteome</keyword>
<dbReference type="EMBL" id="CP069035">
    <property type="protein sequence ID" value="QRD01825.1"/>
    <property type="molecule type" value="Genomic_DNA"/>
</dbReference>
<dbReference type="PANTHER" id="PTHR24148">
    <property type="entry name" value="ANKYRIN REPEAT DOMAIN-CONTAINING PROTEIN 39 HOMOLOG-RELATED"/>
    <property type="match status" value="1"/>
</dbReference>
<dbReference type="Pfam" id="PF26639">
    <property type="entry name" value="Het-6_barrel"/>
    <property type="match status" value="1"/>
</dbReference>
<accession>A0A7U2FF08</accession>
<evidence type="ECO:0000259" key="1">
    <source>
        <dbReference type="Pfam" id="PF06985"/>
    </source>
</evidence>
<organism evidence="2 3">
    <name type="scientific">Phaeosphaeria nodorum (strain SN15 / ATCC MYA-4574 / FGSC 10173)</name>
    <name type="common">Glume blotch fungus</name>
    <name type="synonym">Parastagonospora nodorum</name>
    <dbReference type="NCBI Taxonomy" id="321614"/>
    <lineage>
        <taxon>Eukaryota</taxon>
        <taxon>Fungi</taxon>
        <taxon>Dikarya</taxon>
        <taxon>Ascomycota</taxon>
        <taxon>Pezizomycotina</taxon>
        <taxon>Dothideomycetes</taxon>
        <taxon>Pleosporomycetidae</taxon>
        <taxon>Pleosporales</taxon>
        <taxon>Pleosporineae</taxon>
        <taxon>Phaeosphaeriaceae</taxon>
        <taxon>Parastagonospora</taxon>
    </lineage>
</organism>
<dbReference type="InterPro" id="IPR052895">
    <property type="entry name" value="HetReg/Transcr_Mod"/>
</dbReference>
<dbReference type="VEuPathDB" id="FungiDB:JI435_048060"/>
<proteinExistence type="predicted"/>
<name>A0A7U2FF08_PHANO</name>
<dbReference type="AlphaFoldDB" id="A0A7U2FF08"/>